<gene>
    <name evidence="3" type="ORF">GLOTRDRAFT_96225</name>
</gene>
<feature type="compositionally biased region" description="Polar residues" evidence="1">
    <location>
        <begin position="360"/>
        <end position="376"/>
    </location>
</feature>
<protein>
    <recommendedName>
        <fullName evidence="2">C2H2-type domain-containing protein</fullName>
    </recommendedName>
</protein>
<keyword evidence="4" id="KW-1185">Reference proteome</keyword>
<dbReference type="PROSITE" id="PS00028">
    <property type="entry name" value="ZINC_FINGER_C2H2_1"/>
    <property type="match status" value="1"/>
</dbReference>
<accession>S7PVA7</accession>
<evidence type="ECO:0000313" key="3">
    <source>
        <dbReference type="EMBL" id="EPQ51463.1"/>
    </source>
</evidence>
<feature type="region of interest" description="Disordered" evidence="1">
    <location>
        <begin position="355"/>
        <end position="384"/>
    </location>
</feature>
<sequence>MNSHLFFEQGASSDNANFQYPRTAAQYYIPDDTKAFGVSETSFTCNELTGSISGLGALVRDDNYLLGLPSSVNYQSAMLGTGSGDTSDEALMNISSIQEALADFWTEFGAPQSTPDDALGISRPYEGTSGLMGTPAVPSPGQLILSALPLPEGAERAPNAGAQIYQSPPTRFDFAAVSRTQQRRIRRGDLRSAPYPSTQSLDFHSLGDTSSSTGSFPLDGSAIVMPPPPPIAQPSHRQSAGPLARTPSLTNSVSTHSSPESFYDDLMSSSPIFLSRPPSVATGHGGFPPLPEGTTQQSYRDHVQDFAGPSSLPVAQDFMHPTKVPVVLGWNPEEEYVGPSSSTFSVSAHPTPFSGDMAHSSRSTPVDGQGRANTYYPSPAVGRTPLTSPVDPSPDCYAIAATLLTTPAPRCQWYGCGEMLPDDIDGAIAHIMDCHVEGKDHVRCQYGKCRKLLKRSGVRRHLASKGHLDKKLACPRCGLVLCGRLDALRRHLGTACLKCSRCSQTFPSKQDFDGHVCSRHSKTGGGLSRH</sequence>
<dbReference type="RefSeq" id="XP_007869937.1">
    <property type="nucleotide sequence ID" value="XM_007871746.1"/>
</dbReference>
<proteinExistence type="predicted"/>
<dbReference type="GeneID" id="19309812"/>
<organism evidence="3 4">
    <name type="scientific">Gloeophyllum trabeum (strain ATCC 11539 / FP-39264 / Madison 617)</name>
    <name type="common">Brown rot fungus</name>
    <dbReference type="NCBI Taxonomy" id="670483"/>
    <lineage>
        <taxon>Eukaryota</taxon>
        <taxon>Fungi</taxon>
        <taxon>Dikarya</taxon>
        <taxon>Basidiomycota</taxon>
        <taxon>Agaricomycotina</taxon>
        <taxon>Agaricomycetes</taxon>
        <taxon>Gloeophyllales</taxon>
        <taxon>Gloeophyllaceae</taxon>
        <taxon>Gloeophyllum</taxon>
    </lineage>
</organism>
<evidence type="ECO:0000256" key="1">
    <source>
        <dbReference type="SAM" id="MobiDB-lite"/>
    </source>
</evidence>
<feature type="compositionally biased region" description="Polar residues" evidence="1">
    <location>
        <begin position="247"/>
        <end position="260"/>
    </location>
</feature>
<name>S7PVA7_GLOTA</name>
<feature type="region of interest" description="Disordered" evidence="1">
    <location>
        <begin position="178"/>
        <end position="261"/>
    </location>
</feature>
<dbReference type="InterPro" id="IPR013087">
    <property type="entry name" value="Znf_C2H2_type"/>
</dbReference>
<dbReference type="STRING" id="670483.S7PVA7"/>
<feature type="compositionally biased region" description="Polar residues" evidence="1">
    <location>
        <begin position="195"/>
        <end position="215"/>
    </location>
</feature>
<dbReference type="Proteomes" id="UP000030669">
    <property type="component" value="Unassembled WGS sequence"/>
</dbReference>
<evidence type="ECO:0000313" key="4">
    <source>
        <dbReference type="Proteomes" id="UP000030669"/>
    </source>
</evidence>
<dbReference type="OMA" id="WAWIAEP"/>
<dbReference type="HOGENOM" id="CLU_513924_0_0_1"/>
<feature type="domain" description="C2H2-type" evidence="2">
    <location>
        <begin position="499"/>
        <end position="520"/>
    </location>
</feature>
<dbReference type="KEGG" id="gtr:GLOTRDRAFT_96225"/>
<evidence type="ECO:0000259" key="2">
    <source>
        <dbReference type="PROSITE" id="PS00028"/>
    </source>
</evidence>
<dbReference type="EMBL" id="KB469310">
    <property type="protein sequence ID" value="EPQ51463.1"/>
    <property type="molecule type" value="Genomic_DNA"/>
</dbReference>
<dbReference type="AlphaFoldDB" id="S7PVA7"/>
<reference evidence="3 4" key="1">
    <citation type="journal article" date="2012" name="Science">
        <title>The Paleozoic origin of enzymatic lignin decomposition reconstructed from 31 fungal genomes.</title>
        <authorList>
            <person name="Floudas D."/>
            <person name="Binder M."/>
            <person name="Riley R."/>
            <person name="Barry K."/>
            <person name="Blanchette R.A."/>
            <person name="Henrissat B."/>
            <person name="Martinez A.T."/>
            <person name="Otillar R."/>
            <person name="Spatafora J.W."/>
            <person name="Yadav J.S."/>
            <person name="Aerts A."/>
            <person name="Benoit I."/>
            <person name="Boyd A."/>
            <person name="Carlson A."/>
            <person name="Copeland A."/>
            <person name="Coutinho P.M."/>
            <person name="de Vries R.P."/>
            <person name="Ferreira P."/>
            <person name="Findley K."/>
            <person name="Foster B."/>
            <person name="Gaskell J."/>
            <person name="Glotzer D."/>
            <person name="Gorecki P."/>
            <person name="Heitman J."/>
            <person name="Hesse C."/>
            <person name="Hori C."/>
            <person name="Igarashi K."/>
            <person name="Jurgens J.A."/>
            <person name="Kallen N."/>
            <person name="Kersten P."/>
            <person name="Kohler A."/>
            <person name="Kuees U."/>
            <person name="Kumar T.K.A."/>
            <person name="Kuo A."/>
            <person name="LaButti K."/>
            <person name="Larrondo L.F."/>
            <person name="Lindquist E."/>
            <person name="Ling A."/>
            <person name="Lombard V."/>
            <person name="Lucas S."/>
            <person name="Lundell T."/>
            <person name="Martin R."/>
            <person name="McLaughlin D.J."/>
            <person name="Morgenstern I."/>
            <person name="Morin E."/>
            <person name="Murat C."/>
            <person name="Nagy L.G."/>
            <person name="Nolan M."/>
            <person name="Ohm R.A."/>
            <person name="Patyshakuliyeva A."/>
            <person name="Rokas A."/>
            <person name="Ruiz-Duenas F.J."/>
            <person name="Sabat G."/>
            <person name="Salamov A."/>
            <person name="Samejima M."/>
            <person name="Schmutz J."/>
            <person name="Slot J.C."/>
            <person name="St John F."/>
            <person name="Stenlid J."/>
            <person name="Sun H."/>
            <person name="Sun S."/>
            <person name="Syed K."/>
            <person name="Tsang A."/>
            <person name="Wiebenga A."/>
            <person name="Young D."/>
            <person name="Pisabarro A."/>
            <person name="Eastwood D.C."/>
            <person name="Martin F."/>
            <person name="Cullen D."/>
            <person name="Grigoriev I.V."/>
            <person name="Hibbett D.S."/>
        </authorList>
    </citation>
    <scope>NUCLEOTIDE SEQUENCE [LARGE SCALE GENOMIC DNA]</scope>
    <source>
        <strain evidence="3 4">ATCC 11539</strain>
    </source>
</reference>